<sequence length="372" mass="40678">MISGTPSLFVASLSSRRLAGIESFVDDYAREFVRYGSGKVALRDGLAGLVEAGQNVLVPAYLPDAVVEPFLELGLEPRHYAIEPSLAPDVADLERRIDANTAAVLSVNYFGFPQPGLSELQSIVADYDCYHVDDNAHAPLSVDGDTLLGTRGHLGLTCLWKLLPTPNGALLYLNDESVRERYDPSTASGISESMNGTDYRFVLTSIVGDLLDEHGPVRRSIDAILEGRQQTPAVGSPTARYEAGKKPMSKLAARIADDADPEPIRSTRRENYRAWQRILEDHDHLEFVYESLPPGICPQAAPVRVTDAEAVRSELRRCGVGGVKSWPRLPSTVRDDPTYATATTLAREIYTLPVHQHVDTAAIEAVGDRLRC</sequence>
<accession>A0A4S3TNK9</accession>
<dbReference type="AlphaFoldDB" id="A0A4S3TNK9"/>
<gene>
    <name evidence="2" type="ORF">D8Y22_10650</name>
</gene>
<keyword evidence="2" id="KW-0808">Transferase</keyword>
<keyword evidence="2" id="KW-0032">Aminotransferase</keyword>
<comment type="caution">
    <text evidence="2">The sequence shown here is derived from an EMBL/GenBank/DDBJ whole genome shotgun (WGS) entry which is preliminary data.</text>
</comment>
<dbReference type="Pfam" id="PF01041">
    <property type="entry name" value="DegT_DnrJ_EryC1"/>
    <property type="match status" value="1"/>
</dbReference>
<proteinExistence type="inferred from homology"/>
<dbReference type="InterPro" id="IPR015424">
    <property type="entry name" value="PyrdxlP-dep_Trfase"/>
</dbReference>
<dbReference type="InterPro" id="IPR000653">
    <property type="entry name" value="DegT/StrS_aminotransferase"/>
</dbReference>
<dbReference type="RefSeq" id="WP_141464683.1">
    <property type="nucleotide sequence ID" value="NZ_RBZW01000024.1"/>
</dbReference>
<keyword evidence="1" id="KW-0663">Pyridoxal phosphate</keyword>
<keyword evidence="3" id="KW-1185">Reference proteome</keyword>
<name>A0A4S3TNK9_9EURY</name>
<dbReference type="Proteomes" id="UP000318864">
    <property type="component" value="Unassembled WGS sequence"/>
</dbReference>
<comment type="similarity">
    <text evidence="1">Belongs to the DegT/DnrJ/EryC1 family.</text>
</comment>
<dbReference type="Gene3D" id="3.40.640.10">
    <property type="entry name" value="Type I PLP-dependent aspartate aminotransferase-like (Major domain)"/>
    <property type="match status" value="1"/>
</dbReference>
<dbReference type="EMBL" id="RBZW01000024">
    <property type="protein sequence ID" value="THE64823.1"/>
    <property type="molecule type" value="Genomic_DNA"/>
</dbReference>
<evidence type="ECO:0000256" key="1">
    <source>
        <dbReference type="RuleBase" id="RU004508"/>
    </source>
</evidence>
<protein>
    <submittedName>
        <fullName evidence="2">DegT/DnrJ/EryC1/StrS aminotransferase family protein</fullName>
    </submittedName>
</protein>
<dbReference type="GO" id="GO:0008483">
    <property type="term" value="F:transaminase activity"/>
    <property type="evidence" value="ECO:0007669"/>
    <property type="project" value="UniProtKB-KW"/>
</dbReference>
<evidence type="ECO:0000313" key="3">
    <source>
        <dbReference type="Proteomes" id="UP000318864"/>
    </source>
</evidence>
<organism evidence="2 3">
    <name type="scientific">Salinadaptatus halalkaliphilus</name>
    <dbReference type="NCBI Taxonomy" id="2419781"/>
    <lineage>
        <taxon>Archaea</taxon>
        <taxon>Methanobacteriati</taxon>
        <taxon>Methanobacteriota</taxon>
        <taxon>Stenosarchaea group</taxon>
        <taxon>Halobacteria</taxon>
        <taxon>Halobacteriales</taxon>
        <taxon>Natrialbaceae</taxon>
        <taxon>Salinadaptatus</taxon>
    </lineage>
</organism>
<dbReference type="SUPFAM" id="SSF53383">
    <property type="entry name" value="PLP-dependent transferases"/>
    <property type="match status" value="1"/>
</dbReference>
<reference evidence="2 3" key="1">
    <citation type="submission" date="2018-10" db="EMBL/GenBank/DDBJ databases">
        <title>Natronolimnobius sp. XQ-INN 246 isolated from Inner Mongolia Autonomous Region of China.</title>
        <authorList>
            <person name="Xue Q."/>
        </authorList>
    </citation>
    <scope>NUCLEOTIDE SEQUENCE [LARGE SCALE GENOMIC DNA]</scope>
    <source>
        <strain evidence="2 3">XQ-INN 246</strain>
    </source>
</reference>
<dbReference type="OrthoDB" id="358899at2157"/>
<evidence type="ECO:0000313" key="2">
    <source>
        <dbReference type="EMBL" id="THE64823.1"/>
    </source>
</evidence>
<dbReference type="InterPro" id="IPR015421">
    <property type="entry name" value="PyrdxlP-dep_Trfase_major"/>
</dbReference>